<dbReference type="PROSITE" id="PS50093">
    <property type="entry name" value="PKD"/>
    <property type="match status" value="1"/>
</dbReference>
<dbReference type="PANTHER" id="PTHR24273">
    <property type="entry name" value="FI04643P-RELATED"/>
    <property type="match status" value="1"/>
</dbReference>
<evidence type="ECO:0000313" key="3">
    <source>
        <dbReference type="EMBL" id="MDA0138789.1"/>
    </source>
</evidence>
<gene>
    <name evidence="3" type="ORF">OJ962_14905</name>
</gene>
<dbReference type="PANTHER" id="PTHR24273:SF32">
    <property type="entry name" value="HYALIN"/>
    <property type="match status" value="1"/>
</dbReference>
<name>A0ABT4RJR8_9ACTN</name>
<dbReference type="InterPro" id="IPR000601">
    <property type="entry name" value="PKD_dom"/>
</dbReference>
<evidence type="ECO:0000313" key="4">
    <source>
        <dbReference type="Proteomes" id="UP001147700"/>
    </source>
</evidence>
<organism evidence="3 4">
    <name type="scientific">Solirubrobacter deserti</name>
    <dbReference type="NCBI Taxonomy" id="2282478"/>
    <lineage>
        <taxon>Bacteria</taxon>
        <taxon>Bacillati</taxon>
        <taxon>Actinomycetota</taxon>
        <taxon>Thermoleophilia</taxon>
        <taxon>Solirubrobacterales</taxon>
        <taxon>Solirubrobacteraceae</taxon>
        <taxon>Solirubrobacter</taxon>
    </lineage>
</organism>
<dbReference type="Gene3D" id="2.60.40.10">
    <property type="entry name" value="Immunoglobulins"/>
    <property type="match status" value="1"/>
</dbReference>
<evidence type="ECO:0000256" key="1">
    <source>
        <dbReference type="ARBA" id="ARBA00022737"/>
    </source>
</evidence>
<dbReference type="Gene3D" id="3.40.50.1110">
    <property type="entry name" value="SGNH hydrolase"/>
    <property type="match status" value="1"/>
</dbReference>
<feature type="domain" description="PKD" evidence="2">
    <location>
        <begin position="335"/>
        <end position="393"/>
    </location>
</feature>
<accession>A0ABT4RJR8</accession>
<dbReference type="Pfam" id="PF18911">
    <property type="entry name" value="PKD_4"/>
    <property type="match status" value="1"/>
</dbReference>
<evidence type="ECO:0000259" key="2">
    <source>
        <dbReference type="PROSITE" id="PS50093"/>
    </source>
</evidence>
<dbReference type="Pfam" id="PF02494">
    <property type="entry name" value="HYR"/>
    <property type="match status" value="1"/>
</dbReference>
<sequence>MWDDQFALASDIRDVVEWADSCLNWANIPKKIFCQYRSERLINDFDEAINQERRVSPLNLVDDDLHDRLVSAYERLLGRAPKAHVYVMPYPKIVDGADVDGDCELLGPGEPSLTRGDRRAIDSVITMLNAEVHKAVKATGSSRISYVELGTDFDQIPLCKNGRINPQTGFNSATNPFFSTPGNYGPISYAFHPNARGQEAYASALKRALNERIAPQRVLLDLGQTIDVGTLQPAAGADTLQAQATWPGSTVSLSFVSPGGTVVDEDSPGVVSMRTPTSHKLVLANPGPGTWKLRVTGDDVHEDEPVDVEAFTTTPDRAPPSVAARAERVDGTASTFRLIADGPADATHTWAFSDGGVATGARVEHRFTNAGELWATLKTAAADGQTTWTPLTVRGADASAPVIATAADVVAEAASGAGRAVEFTPPSATDGVGAPIGTTCAPASGSVFALGATEVTCSATAGGKRVTSRFTVRVQDTTPPVFGPAPDVRTGAFAVPVATDTVDGAVDVGCSPASGAVFAVGATPVTCSAADRAGNAASVRFVVTIDPVVAPAPRHADPKPVAAGRTALKRAIVRGQTVTAQLACPAGTSGCAAVTARLMVKRSVVGTGRTGALASGKTAKLTVKLNAKGRALLKRGRVKATLELRQGTTVLGKRAVTLRR</sequence>
<dbReference type="RefSeq" id="WP_270006436.1">
    <property type="nucleotide sequence ID" value="NZ_JAPCID010000019.1"/>
</dbReference>
<dbReference type="Proteomes" id="UP001147700">
    <property type="component" value="Unassembled WGS sequence"/>
</dbReference>
<dbReference type="InterPro" id="IPR035986">
    <property type="entry name" value="PKD_dom_sf"/>
</dbReference>
<protein>
    <submittedName>
        <fullName evidence="3">HYR domain-containing protein</fullName>
    </submittedName>
</protein>
<dbReference type="InterPro" id="IPR036514">
    <property type="entry name" value="SGNH_hydro_sf"/>
</dbReference>
<keyword evidence="4" id="KW-1185">Reference proteome</keyword>
<dbReference type="InterPro" id="IPR003410">
    <property type="entry name" value="HYR_dom"/>
</dbReference>
<keyword evidence="1" id="KW-0677">Repeat</keyword>
<dbReference type="SUPFAM" id="SSF49299">
    <property type="entry name" value="PKD domain"/>
    <property type="match status" value="1"/>
</dbReference>
<proteinExistence type="predicted"/>
<dbReference type="InterPro" id="IPR013783">
    <property type="entry name" value="Ig-like_fold"/>
</dbReference>
<dbReference type="EMBL" id="JAPCID010000019">
    <property type="protein sequence ID" value="MDA0138789.1"/>
    <property type="molecule type" value="Genomic_DNA"/>
</dbReference>
<comment type="caution">
    <text evidence="3">The sequence shown here is derived from an EMBL/GenBank/DDBJ whole genome shotgun (WGS) entry which is preliminary data.</text>
</comment>
<dbReference type="SUPFAM" id="SSF52266">
    <property type="entry name" value="SGNH hydrolase"/>
    <property type="match status" value="1"/>
</dbReference>
<reference evidence="3" key="1">
    <citation type="submission" date="2022-10" db="EMBL/GenBank/DDBJ databases">
        <title>The WGS of Solirubrobacter sp. CPCC 204708.</title>
        <authorList>
            <person name="Jiang Z."/>
        </authorList>
    </citation>
    <scope>NUCLEOTIDE SEQUENCE</scope>
    <source>
        <strain evidence="3">CPCC 204708</strain>
    </source>
</reference>